<comment type="caution">
    <text evidence="1">The sequence shown here is derived from an EMBL/GenBank/DDBJ whole genome shotgun (WGS) entry which is preliminary data.</text>
</comment>
<dbReference type="OrthoDB" id="2202254at2759"/>
<proteinExistence type="predicted"/>
<name>A0A9Q3EY06_9BASI</name>
<dbReference type="EMBL" id="AVOT02035929">
    <property type="protein sequence ID" value="MBW0530356.1"/>
    <property type="molecule type" value="Genomic_DNA"/>
</dbReference>
<evidence type="ECO:0000313" key="2">
    <source>
        <dbReference type="Proteomes" id="UP000765509"/>
    </source>
</evidence>
<organism evidence="1 2">
    <name type="scientific">Austropuccinia psidii MF-1</name>
    <dbReference type="NCBI Taxonomy" id="1389203"/>
    <lineage>
        <taxon>Eukaryota</taxon>
        <taxon>Fungi</taxon>
        <taxon>Dikarya</taxon>
        <taxon>Basidiomycota</taxon>
        <taxon>Pucciniomycotina</taxon>
        <taxon>Pucciniomycetes</taxon>
        <taxon>Pucciniales</taxon>
        <taxon>Sphaerophragmiaceae</taxon>
        <taxon>Austropuccinia</taxon>
    </lineage>
</organism>
<reference evidence="1" key="1">
    <citation type="submission" date="2021-03" db="EMBL/GenBank/DDBJ databases">
        <title>Draft genome sequence of rust myrtle Austropuccinia psidii MF-1, a brazilian biotype.</title>
        <authorList>
            <person name="Quecine M.C."/>
            <person name="Pachon D.M.R."/>
            <person name="Bonatelli M.L."/>
            <person name="Correr F.H."/>
            <person name="Franceschini L.M."/>
            <person name="Leite T.F."/>
            <person name="Margarido G.R.A."/>
            <person name="Almeida C.A."/>
            <person name="Ferrarezi J.A."/>
            <person name="Labate C.A."/>
        </authorList>
    </citation>
    <scope>NUCLEOTIDE SEQUENCE</scope>
    <source>
        <strain evidence="1">MF-1</strain>
    </source>
</reference>
<protein>
    <submittedName>
        <fullName evidence="1">Uncharacterized protein</fullName>
    </submittedName>
</protein>
<accession>A0A9Q3EY06</accession>
<gene>
    <name evidence="1" type="ORF">O181_070071</name>
</gene>
<sequence>MMIQIQEPNSPWEIVHMDWVTALPPDKDDTAMGTAITILNKVISIRENSQISEVTETQNSPQRSGKTSITFLEQSYHSPQPTTLTLMVWKKE</sequence>
<keyword evidence="2" id="KW-1185">Reference proteome</keyword>
<dbReference type="Proteomes" id="UP000765509">
    <property type="component" value="Unassembled WGS sequence"/>
</dbReference>
<evidence type="ECO:0000313" key="1">
    <source>
        <dbReference type="EMBL" id="MBW0530356.1"/>
    </source>
</evidence>
<dbReference type="AlphaFoldDB" id="A0A9Q3EY06"/>